<dbReference type="SUPFAM" id="SSF141371">
    <property type="entry name" value="PilZ domain-like"/>
    <property type="match status" value="2"/>
</dbReference>
<evidence type="ECO:0000256" key="1">
    <source>
        <dbReference type="SAM" id="MobiDB-lite"/>
    </source>
</evidence>
<reference evidence="3 4" key="1">
    <citation type="submission" date="2024-02" db="EMBL/GenBank/DDBJ databases">
        <title>Full genome sequence of Sphingomonas kaistensis.</title>
        <authorList>
            <person name="Poletto B.L."/>
            <person name="Silva G."/>
            <person name="Galante D."/>
            <person name="Campos K.R."/>
            <person name="Santos M.B.N."/>
            <person name="Sacchi C.T."/>
        </authorList>
    </citation>
    <scope>NUCLEOTIDE SEQUENCE [LARGE SCALE GENOMIC DNA]</scope>
    <source>
        <strain evidence="3 4">MA4R</strain>
    </source>
</reference>
<feature type="domain" description="PilZ" evidence="2">
    <location>
        <begin position="18"/>
        <end position="99"/>
    </location>
</feature>
<name>A0ABZ2G0M8_9SPHN</name>
<sequence>MPNLATLEPAAPAEHPAREERRPVSLPGWLTRPGQEAKAHDFVIDNMSYGGCRLQTAAPLERGDAVDLTVLRRGAIPGVVRWHNAYGIGVSFAPELPERIETPRKVERVPVQTALAVRQTGRRPRSVPATNLSRFGCCLTFDDLPVAGEWVWVAMPGLAPIEARVRWADGRRAGVEFVHPIHASVLDMLLQRCAAGNA</sequence>
<feature type="region of interest" description="Disordered" evidence="1">
    <location>
        <begin position="1"/>
        <end position="31"/>
    </location>
</feature>
<dbReference type="Proteomes" id="UP001382935">
    <property type="component" value="Chromosome"/>
</dbReference>
<dbReference type="EMBL" id="CP145607">
    <property type="protein sequence ID" value="WWM69375.1"/>
    <property type="molecule type" value="Genomic_DNA"/>
</dbReference>
<feature type="domain" description="PilZ" evidence="2">
    <location>
        <begin position="104"/>
        <end position="189"/>
    </location>
</feature>
<dbReference type="Pfam" id="PF07238">
    <property type="entry name" value="PilZ"/>
    <property type="match status" value="2"/>
</dbReference>
<keyword evidence="4" id="KW-1185">Reference proteome</keyword>
<proteinExistence type="predicted"/>
<evidence type="ECO:0000259" key="2">
    <source>
        <dbReference type="Pfam" id="PF07238"/>
    </source>
</evidence>
<accession>A0ABZ2G0M8</accession>
<dbReference type="InterPro" id="IPR009875">
    <property type="entry name" value="PilZ_domain"/>
</dbReference>
<evidence type="ECO:0000313" key="4">
    <source>
        <dbReference type="Proteomes" id="UP001382935"/>
    </source>
</evidence>
<dbReference type="RefSeq" id="WP_338501358.1">
    <property type="nucleotide sequence ID" value="NZ_CP145607.1"/>
</dbReference>
<protein>
    <submittedName>
        <fullName evidence="3">PilZ domain-containing protein</fullName>
    </submittedName>
</protein>
<gene>
    <name evidence="3" type="ORF">V6R86_01330</name>
</gene>
<evidence type="ECO:0000313" key="3">
    <source>
        <dbReference type="EMBL" id="WWM69375.1"/>
    </source>
</evidence>
<organism evidence="3 4">
    <name type="scientific">Sphingomonas kaistensis</name>
    <dbReference type="NCBI Taxonomy" id="298708"/>
    <lineage>
        <taxon>Bacteria</taxon>
        <taxon>Pseudomonadati</taxon>
        <taxon>Pseudomonadota</taxon>
        <taxon>Alphaproteobacteria</taxon>
        <taxon>Sphingomonadales</taxon>
        <taxon>Sphingomonadaceae</taxon>
        <taxon>Sphingomonas</taxon>
    </lineage>
</organism>